<feature type="region of interest" description="Disordered" evidence="1">
    <location>
        <begin position="1"/>
        <end position="35"/>
    </location>
</feature>
<proteinExistence type="predicted"/>
<protein>
    <submittedName>
        <fullName evidence="2">Uncharacterized protein</fullName>
    </submittedName>
</protein>
<feature type="compositionally biased region" description="Basic and acidic residues" evidence="1">
    <location>
        <begin position="21"/>
        <end position="31"/>
    </location>
</feature>
<sequence length="116" mass="12485">MERSRGHQAEGGNGAGKGRRKDPGGMEETRSAPHPLTYITSQVGALIHYCLDPQESPPPVDSGRKLAERGLIQDQSSLDQEDCMCLRYLSFTDLEAVVSATGQLGLALKTESPCVN</sequence>
<keyword evidence="3" id="KW-1185">Reference proteome</keyword>
<evidence type="ECO:0000256" key="1">
    <source>
        <dbReference type="SAM" id="MobiDB-lite"/>
    </source>
</evidence>
<evidence type="ECO:0000313" key="2">
    <source>
        <dbReference type="EMBL" id="TNN75050.1"/>
    </source>
</evidence>
<reference evidence="2 3" key="1">
    <citation type="submission" date="2019-03" db="EMBL/GenBank/DDBJ databases">
        <title>First draft genome of Liparis tanakae, snailfish: a comprehensive survey of snailfish specific genes.</title>
        <authorList>
            <person name="Kim W."/>
            <person name="Song I."/>
            <person name="Jeong J.-H."/>
            <person name="Kim D."/>
            <person name="Kim S."/>
            <person name="Ryu S."/>
            <person name="Song J.Y."/>
            <person name="Lee S.K."/>
        </authorList>
    </citation>
    <scope>NUCLEOTIDE SEQUENCE [LARGE SCALE GENOMIC DNA]</scope>
    <source>
        <tissue evidence="2">Muscle</tissue>
    </source>
</reference>
<name>A0A4Z2IAZ0_9TELE</name>
<dbReference type="Proteomes" id="UP000314294">
    <property type="component" value="Unassembled WGS sequence"/>
</dbReference>
<dbReference type="AlphaFoldDB" id="A0A4Z2IAZ0"/>
<gene>
    <name evidence="2" type="ORF">EYF80_014796</name>
</gene>
<dbReference type="EMBL" id="SRLO01000108">
    <property type="protein sequence ID" value="TNN75050.1"/>
    <property type="molecule type" value="Genomic_DNA"/>
</dbReference>
<evidence type="ECO:0000313" key="3">
    <source>
        <dbReference type="Proteomes" id="UP000314294"/>
    </source>
</evidence>
<dbReference type="OrthoDB" id="8777612at2759"/>
<organism evidence="2 3">
    <name type="scientific">Liparis tanakae</name>
    <name type="common">Tanaka's snailfish</name>
    <dbReference type="NCBI Taxonomy" id="230148"/>
    <lineage>
        <taxon>Eukaryota</taxon>
        <taxon>Metazoa</taxon>
        <taxon>Chordata</taxon>
        <taxon>Craniata</taxon>
        <taxon>Vertebrata</taxon>
        <taxon>Euteleostomi</taxon>
        <taxon>Actinopterygii</taxon>
        <taxon>Neopterygii</taxon>
        <taxon>Teleostei</taxon>
        <taxon>Neoteleostei</taxon>
        <taxon>Acanthomorphata</taxon>
        <taxon>Eupercaria</taxon>
        <taxon>Perciformes</taxon>
        <taxon>Cottioidei</taxon>
        <taxon>Cottales</taxon>
        <taxon>Liparidae</taxon>
        <taxon>Liparis</taxon>
    </lineage>
</organism>
<comment type="caution">
    <text evidence="2">The sequence shown here is derived from an EMBL/GenBank/DDBJ whole genome shotgun (WGS) entry which is preliminary data.</text>
</comment>
<accession>A0A4Z2IAZ0</accession>